<evidence type="ECO:0000313" key="2">
    <source>
        <dbReference type="EMBL" id="KAF6152158.1"/>
    </source>
</evidence>
<feature type="compositionally biased region" description="Polar residues" evidence="1">
    <location>
        <begin position="16"/>
        <end position="35"/>
    </location>
</feature>
<sequence>MLTTMKFTHVGENRMSALTRSQRPNQQILSRNSSRLSFQDEFDDSEFSYPFDVDDDDLTDPGESRMSALAKSQSPNQQILNRYDGDSTIGHRLYKEIPKVEFVKMKGR</sequence>
<evidence type="ECO:0000256" key="1">
    <source>
        <dbReference type="SAM" id="MobiDB-lite"/>
    </source>
</evidence>
<comment type="caution">
    <text evidence="2">The sequence shown here is derived from an EMBL/GenBank/DDBJ whole genome shotgun (WGS) entry which is preliminary data.</text>
</comment>
<reference evidence="2 3" key="1">
    <citation type="journal article" date="2020" name="IScience">
        <title>Genome Sequencing of the Endangered Kingdonia uniflora (Circaeasteraceae, Ranunculales) Reveals Potential Mechanisms of Evolutionary Specialization.</title>
        <authorList>
            <person name="Sun Y."/>
            <person name="Deng T."/>
            <person name="Zhang A."/>
            <person name="Moore M.J."/>
            <person name="Landis J.B."/>
            <person name="Lin N."/>
            <person name="Zhang H."/>
            <person name="Zhang X."/>
            <person name="Huang J."/>
            <person name="Zhang X."/>
            <person name="Sun H."/>
            <person name="Wang H."/>
        </authorList>
    </citation>
    <scope>NUCLEOTIDE SEQUENCE [LARGE SCALE GENOMIC DNA]</scope>
    <source>
        <strain evidence="2">TB1705</strain>
        <tissue evidence="2">Leaf</tissue>
    </source>
</reference>
<feature type="region of interest" description="Disordered" evidence="1">
    <location>
        <begin position="59"/>
        <end position="83"/>
    </location>
</feature>
<protein>
    <submittedName>
        <fullName evidence="2">Uncharacterized protein</fullName>
    </submittedName>
</protein>
<organism evidence="2 3">
    <name type="scientific">Kingdonia uniflora</name>
    <dbReference type="NCBI Taxonomy" id="39325"/>
    <lineage>
        <taxon>Eukaryota</taxon>
        <taxon>Viridiplantae</taxon>
        <taxon>Streptophyta</taxon>
        <taxon>Embryophyta</taxon>
        <taxon>Tracheophyta</taxon>
        <taxon>Spermatophyta</taxon>
        <taxon>Magnoliopsida</taxon>
        <taxon>Ranunculales</taxon>
        <taxon>Circaeasteraceae</taxon>
        <taxon>Kingdonia</taxon>
    </lineage>
</organism>
<dbReference type="AlphaFoldDB" id="A0A7J7MBM5"/>
<feature type="compositionally biased region" description="Polar residues" evidence="1">
    <location>
        <begin position="70"/>
        <end position="80"/>
    </location>
</feature>
<evidence type="ECO:0000313" key="3">
    <source>
        <dbReference type="Proteomes" id="UP000541444"/>
    </source>
</evidence>
<dbReference type="Proteomes" id="UP000541444">
    <property type="component" value="Unassembled WGS sequence"/>
</dbReference>
<gene>
    <name evidence="2" type="ORF">GIB67_005804</name>
</gene>
<accession>A0A7J7MBM5</accession>
<keyword evidence="3" id="KW-1185">Reference proteome</keyword>
<feature type="region of interest" description="Disordered" evidence="1">
    <location>
        <begin position="1"/>
        <end position="35"/>
    </location>
</feature>
<dbReference type="EMBL" id="JACGCM010001654">
    <property type="protein sequence ID" value="KAF6152158.1"/>
    <property type="molecule type" value="Genomic_DNA"/>
</dbReference>
<proteinExistence type="predicted"/>
<name>A0A7J7MBM5_9MAGN</name>